<dbReference type="InterPro" id="IPR000983">
    <property type="entry name" value="Bac_GSPG_pilin"/>
</dbReference>
<evidence type="ECO:0000256" key="6">
    <source>
        <dbReference type="SAM" id="Phobius"/>
    </source>
</evidence>
<keyword evidence="4 6" id="KW-1133">Transmembrane helix</keyword>
<dbReference type="PRINTS" id="PR00813">
    <property type="entry name" value="BCTERIALGSPG"/>
</dbReference>
<evidence type="ECO:0000256" key="5">
    <source>
        <dbReference type="ARBA" id="ARBA00023136"/>
    </source>
</evidence>
<evidence type="ECO:0000256" key="3">
    <source>
        <dbReference type="ARBA" id="ARBA00022692"/>
    </source>
</evidence>
<dbReference type="EMBL" id="MHWB01000001">
    <property type="protein sequence ID" value="OHB02790.1"/>
    <property type="molecule type" value="Genomic_DNA"/>
</dbReference>
<keyword evidence="5 6" id="KW-0472">Membrane</keyword>
<dbReference type="InterPro" id="IPR012902">
    <property type="entry name" value="N_methyl_site"/>
</dbReference>
<keyword evidence="2" id="KW-0488">Methylation</keyword>
<dbReference type="GO" id="GO:0016020">
    <property type="term" value="C:membrane"/>
    <property type="evidence" value="ECO:0007669"/>
    <property type="project" value="UniProtKB-SubCell"/>
</dbReference>
<evidence type="ECO:0000256" key="2">
    <source>
        <dbReference type="ARBA" id="ARBA00022481"/>
    </source>
</evidence>
<keyword evidence="3 6" id="KW-0812">Transmembrane</keyword>
<sequence length="160" mass="16877">MSNVWKQNRGFTLIELLVVIAIIGILSSVVLASLNVARDRASNAKVKAQIASARSSAELYSDSNGGYSGLAGDIDGTLLDCTTADSMFQDVDSGMVQYTDATTNYPAGTTIRCSSTVAEYAVSASLNNGNFWCVDWTGVAKEVVAIDHITAHPDADTTCN</sequence>
<dbReference type="STRING" id="1802758.A3A96_01460"/>
<dbReference type="PANTHER" id="PTHR30093">
    <property type="entry name" value="GENERAL SECRETION PATHWAY PROTEIN G"/>
    <property type="match status" value="1"/>
</dbReference>
<evidence type="ECO:0000313" key="7">
    <source>
        <dbReference type="EMBL" id="OHB02790.1"/>
    </source>
</evidence>
<dbReference type="InterPro" id="IPR045584">
    <property type="entry name" value="Pilin-like"/>
</dbReference>
<reference evidence="7 8" key="1">
    <citation type="journal article" date="2016" name="Nat. Commun.">
        <title>Thousands of microbial genomes shed light on interconnected biogeochemical processes in an aquifer system.</title>
        <authorList>
            <person name="Anantharaman K."/>
            <person name="Brown C.T."/>
            <person name="Hug L.A."/>
            <person name="Sharon I."/>
            <person name="Castelle C.J."/>
            <person name="Probst A.J."/>
            <person name="Thomas B.C."/>
            <person name="Singh A."/>
            <person name="Wilkins M.J."/>
            <person name="Karaoz U."/>
            <person name="Brodie E.L."/>
            <person name="Williams K.H."/>
            <person name="Hubbard S.S."/>
            <person name="Banfield J.F."/>
        </authorList>
    </citation>
    <scope>NUCLEOTIDE SEQUENCE [LARGE SCALE GENOMIC DNA]</scope>
</reference>
<dbReference type="PANTHER" id="PTHR30093:SF44">
    <property type="entry name" value="TYPE II SECRETION SYSTEM CORE PROTEIN G"/>
    <property type="match status" value="1"/>
</dbReference>
<dbReference type="GO" id="GO:0015628">
    <property type="term" value="P:protein secretion by the type II secretion system"/>
    <property type="evidence" value="ECO:0007669"/>
    <property type="project" value="InterPro"/>
</dbReference>
<comment type="subcellular location">
    <subcellularLocation>
        <location evidence="1">Membrane</location>
        <topology evidence="1">Single-pass membrane protein</topology>
    </subcellularLocation>
</comment>
<feature type="transmembrane region" description="Helical" evidence="6">
    <location>
        <begin position="12"/>
        <end position="37"/>
    </location>
</feature>
<dbReference type="Proteomes" id="UP000177707">
    <property type="component" value="Unassembled WGS sequence"/>
</dbReference>
<gene>
    <name evidence="7" type="ORF">A3A96_01460</name>
</gene>
<protein>
    <recommendedName>
        <fullName evidence="9">Type II secretion system protein GspG C-terminal domain-containing protein</fullName>
    </recommendedName>
</protein>
<name>A0A1G2U1K5_9BACT</name>
<accession>A0A1G2U1K5</accession>
<dbReference type="SUPFAM" id="SSF54523">
    <property type="entry name" value="Pili subunits"/>
    <property type="match status" value="1"/>
</dbReference>
<organism evidence="7 8">
    <name type="scientific">Candidatus Zambryskibacteria bacterium RIFCSPLOWO2_01_FULL_39_39</name>
    <dbReference type="NCBI Taxonomy" id="1802758"/>
    <lineage>
        <taxon>Bacteria</taxon>
        <taxon>Candidatus Zambryskiibacteriota</taxon>
    </lineage>
</organism>
<evidence type="ECO:0000313" key="8">
    <source>
        <dbReference type="Proteomes" id="UP000177707"/>
    </source>
</evidence>
<dbReference type="PROSITE" id="PS00409">
    <property type="entry name" value="PROKAR_NTER_METHYL"/>
    <property type="match status" value="1"/>
</dbReference>
<comment type="caution">
    <text evidence="7">The sequence shown here is derived from an EMBL/GenBank/DDBJ whole genome shotgun (WGS) entry which is preliminary data.</text>
</comment>
<evidence type="ECO:0008006" key="9">
    <source>
        <dbReference type="Google" id="ProtNLM"/>
    </source>
</evidence>
<dbReference type="GO" id="GO:0015627">
    <property type="term" value="C:type II protein secretion system complex"/>
    <property type="evidence" value="ECO:0007669"/>
    <property type="project" value="InterPro"/>
</dbReference>
<proteinExistence type="predicted"/>
<dbReference type="NCBIfam" id="TIGR02532">
    <property type="entry name" value="IV_pilin_GFxxxE"/>
    <property type="match status" value="1"/>
</dbReference>
<evidence type="ECO:0000256" key="1">
    <source>
        <dbReference type="ARBA" id="ARBA00004167"/>
    </source>
</evidence>
<dbReference type="Pfam" id="PF07963">
    <property type="entry name" value="N_methyl"/>
    <property type="match status" value="1"/>
</dbReference>
<dbReference type="Gene3D" id="3.30.700.10">
    <property type="entry name" value="Glycoprotein, Type 4 Pilin"/>
    <property type="match status" value="1"/>
</dbReference>
<evidence type="ECO:0000256" key="4">
    <source>
        <dbReference type="ARBA" id="ARBA00022989"/>
    </source>
</evidence>
<dbReference type="AlphaFoldDB" id="A0A1G2U1K5"/>